<feature type="compositionally biased region" description="Basic and acidic residues" evidence="1">
    <location>
        <begin position="181"/>
        <end position="190"/>
    </location>
</feature>
<feature type="non-terminal residue" evidence="2">
    <location>
        <position position="203"/>
    </location>
</feature>
<accession>A0A0L0F378</accession>
<feature type="region of interest" description="Disordered" evidence="1">
    <location>
        <begin position="162"/>
        <end position="190"/>
    </location>
</feature>
<evidence type="ECO:0000256" key="1">
    <source>
        <dbReference type="SAM" id="MobiDB-lite"/>
    </source>
</evidence>
<protein>
    <submittedName>
        <fullName evidence="2">Uncharacterized protein</fullName>
    </submittedName>
</protein>
<reference evidence="2 3" key="1">
    <citation type="submission" date="2011-02" db="EMBL/GenBank/DDBJ databases">
        <title>The Genome Sequence of Sphaeroforma arctica JP610.</title>
        <authorList>
            <consortium name="The Broad Institute Genome Sequencing Platform"/>
            <person name="Russ C."/>
            <person name="Cuomo C."/>
            <person name="Young S.K."/>
            <person name="Zeng Q."/>
            <person name="Gargeya S."/>
            <person name="Alvarado L."/>
            <person name="Berlin A."/>
            <person name="Chapman S.B."/>
            <person name="Chen Z."/>
            <person name="Freedman E."/>
            <person name="Gellesch M."/>
            <person name="Goldberg J."/>
            <person name="Griggs A."/>
            <person name="Gujja S."/>
            <person name="Heilman E."/>
            <person name="Heiman D."/>
            <person name="Howarth C."/>
            <person name="Mehta T."/>
            <person name="Neiman D."/>
            <person name="Pearson M."/>
            <person name="Roberts A."/>
            <person name="Saif S."/>
            <person name="Shea T."/>
            <person name="Shenoy N."/>
            <person name="Sisk P."/>
            <person name="Stolte C."/>
            <person name="Sykes S."/>
            <person name="White J."/>
            <person name="Yandava C."/>
            <person name="Burger G."/>
            <person name="Gray M.W."/>
            <person name="Holland P.W.H."/>
            <person name="King N."/>
            <person name="Lang F.B.F."/>
            <person name="Roger A.J."/>
            <person name="Ruiz-Trillo I."/>
            <person name="Haas B."/>
            <person name="Nusbaum C."/>
            <person name="Birren B."/>
        </authorList>
    </citation>
    <scope>NUCLEOTIDE SEQUENCE [LARGE SCALE GENOMIC DNA]</scope>
    <source>
        <strain evidence="2 3">JP610</strain>
    </source>
</reference>
<name>A0A0L0F378_9EUKA</name>
<feature type="region of interest" description="Disordered" evidence="1">
    <location>
        <begin position="89"/>
        <end position="131"/>
    </location>
</feature>
<feature type="region of interest" description="Disordered" evidence="1">
    <location>
        <begin position="38"/>
        <end position="63"/>
    </location>
</feature>
<dbReference type="RefSeq" id="XP_014145087.1">
    <property type="nucleotide sequence ID" value="XM_014289612.1"/>
</dbReference>
<keyword evidence="3" id="KW-1185">Reference proteome</keyword>
<dbReference type="AlphaFoldDB" id="A0A0L0F378"/>
<proteinExistence type="predicted"/>
<evidence type="ECO:0000313" key="2">
    <source>
        <dbReference type="EMBL" id="KNC71185.1"/>
    </source>
</evidence>
<feature type="compositionally biased region" description="Basic and acidic residues" evidence="1">
    <location>
        <begin position="38"/>
        <end position="56"/>
    </location>
</feature>
<dbReference type="GeneID" id="25916783"/>
<evidence type="ECO:0000313" key="3">
    <source>
        <dbReference type="Proteomes" id="UP000054560"/>
    </source>
</evidence>
<feature type="compositionally biased region" description="Basic and acidic residues" evidence="1">
    <location>
        <begin position="111"/>
        <end position="131"/>
    </location>
</feature>
<dbReference type="Proteomes" id="UP000054560">
    <property type="component" value="Unassembled WGS sequence"/>
</dbReference>
<dbReference type="EMBL" id="KQ249332">
    <property type="protein sequence ID" value="KNC71185.1"/>
    <property type="molecule type" value="Genomic_DNA"/>
</dbReference>
<organism evidence="2 3">
    <name type="scientific">Sphaeroforma arctica JP610</name>
    <dbReference type="NCBI Taxonomy" id="667725"/>
    <lineage>
        <taxon>Eukaryota</taxon>
        <taxon>Ichthyosporea</taxon>
        <taxon>Ichthyophonida</taxon>
        <taxon>Sphaeroforma</taxon>
    </lineage>
</organism>
<sequence length="203" mass="21894">MSMPEPKVYQKLLDYNTALLKGVQKGLQQASATLLEVKGKQSLETESDKPPGETKSKTSRNRISLPLGIFTPGRLRRLKAGTRSFTDLSEPVDEKADPLQGISSASSTHISKREPGLRLRKGRDEAVSSRENSDDAFQFRLPTDDFTLGTVGEYTAIATTVSAKSKDHGSAGGTAEGSPAKGRDDHILSKHRIEGGCTLAQLL</sequence>
<gene>
    <name evidence="2" type="ORF">SARC_16279</name>
</gene>